<dbReference type="Proteomes" id="UP000287872">
    <property type="component" value="Unassembled WGS sequence"/>
</dbReference>
<keyword evidence="1" id="KW-1133">Transmembrane helix</keyword>
<gene>
    <name evidence="2" type="ORF">Ctaglu_33510</name>
</gene>
<comment type="caution">
    <text evidence="2">The sequence shown here is derived from an EMBL/GenBank/DDBJ whole genome shotgun (WGS) entry which is preliminary data.</text>
</comment>
<evidence type="ECO:0000256" key="1">
    <source>
        <dbReference type="SAM" id="Phobius"/>
    </source>
</evidence>
<keyword evidence="3" id="KW-1185">Reference proteome</keyword>
<sequence>MKIPFKEALKVGYSCIIQILGTITFWSFILVALLGGKIYWISSEGLLVKIAKLLF</sequence>
<keyword evidence="1" id="KW-0472">Membrane</keyword>
<dbReference type="RefSeq" id="WP_185732767.1">
    <property type="nucleotide sequence ID" value="NZ_BHYK01000021.1"/>
</dbReference>
<protein>
    <submittedName>
        <fullName evidence="2">Uncharacterized protein</fullName>
    </submittedName>
</protein>
<organism evidence="2 3">
    <name type="scientific">Clostridium tagluense</name>
    <dbReference type="NCBI Taxonomy" id="360422"/>
    <lineage>
        <taxon>Bacteria</taxon>
        <taxon>Bacillati</taxon>
        <taxon>Bacillota</taxon>
        <taxon>Clostridia</taxon>
        <taxon>Eubacteriales</taxon>
        <taxon>Clostridiaceae</taxon>
        <taxon>Clostridium</taxon>
    </lineage>
</organism>
<proteinExistence type="predicted"/>
<dbReference type="EMBL" id="BHYK01000021">
    <property type="protein sequence ID" value="GCD11728.1"/>
    <property type="molecule type" value="Genomic_DNA"/>
</dbReference>
<reference evidence="2 3" key="1">
    <citation type="submission" date="2018-11" db="EMBL/GenBank/DDBJ databases">
        <title>Genome sequencing and assembly of Clostridium tagluense strain A121.</title>
        <authorList>
            <person name="Murakami T."/>
            <person name="Segawa T."/>
            <person name="Shcherbakova V.A."/>
            <person name="Mori H."/>
            <person name="Yoshimura Y."/>
        </authorList>
    </citation>
    <scope>NUCLEOTIDE SEQUENCE [LARGE SCALE GENOMIC DNA]</scope>
    <source>
        <strain evidence="2 3">A121</strain>
    </source>
</reference>
<name>A0A401UQF8_9CLOT</name>
<feature type="transmembrane region" description="Helical" evidence="1">
    <location>
        <begin position="12"/>
        <end position="34"/>
    </location>
</feature>
<dbReference type="AlphaFoldDB" id="A0A401UQF8"/>
<keyword evidence="1" id="KW-0812">Transmembrane</keyword>
<accession>A0A401UQF8</accession>
<evidence type="ECO:0000313" key="2">
    <source>
        <dbReference type="EMBL" id="GCD11728.1"/>
    </source>
</evidence>
<evidence type="ECO:0000313" key="3">
    <source>
        <dbReference type="Proteomes" id="UP000287872"/>
    </source>
</evidence>